<evidence type="ECO:0000313" key="1">
    <source>
        <dbReference type="EMBL" id="EPQ67190.1"/>
    </source>
</evidence>
<dbReference type="PANTHER" id="PTHR42085:SF2">
    <property type="entry name" value="F-BOX DOMAIN-CONTAINING PROTEIN"/>
    <property type="match status" value="1"/>
</dbReference>
<dbReference type="OrthoDB" id="5229512at2759"/>
<dbReference type="EMBL" id="UIGY01000001">
    <property type="protein sequence ID" value="SUZ07614.1"/>
    <property type="molecule type" value="Genomic_DNA"/>
</dbReference>
<evidence type="ECO:0000313" key="2">
    <source>
        <dbReference type="EMBL" id="SUZ07614.1"/>
    </source>
</evidence>
<reference evidence="3" key="1">
    <citation type="journal article" date="2013" name="Nat. Genet.">
        <title>The wheat powdery mildew genome shows the unique evolution of an obligate biotroph.</title>
        <authorList>
            <person name="Wicker T."/>
            <person name="Oberhaensli S."/>
            <person name="Parlange F."/>
            <person name="Buchmann J.P."/>
            <person name="Shatalina M."/>
            <person name="Roffler S."/>
            <person name="Ben-David R."/>
            <person name="Dolezel J."/>
            <person name="Simkova H."/>
            <person name="Schulze-Lefert P."/>
            <person name="Spanu P.D."/>
            <person name="Bruggmann R."/>
            <person name="Amselem J."/>
            <person name="Quesneville H."/>
            <person name="Ver Loren van Themaat E."/>
            <person name="Paape T."/>
            <person name="Shimizu K.K."/>
            <person name="Keller B."/>
        </authorList>
    </citation>
    <scope>NUCLEOTIDE SEQUENCE [LARGE SCALE GENOMIC DNA]</scope>
    <source>
        <strain evidence="3">96224</strain>
    </source>
</reference>
<accession>A0A061HRI1</accession>
<organism evidence="2">
    <name type="scientific">Blumeria graminis f. sp. tritici 96224</name>
    <dbReference type="NCBI Taxonomy" id="1268274"/>
    <lineage>
        <taxon>Eukaryota</taxon>
        <taxon>Fungi</taxon>
        <taxon>Dikarya</taxon>
        <taxon>Ascomycota</taxon>
        <taxon>Pezizomycotina</taxon>
        <taxon>Leotiomycetes</taxon>
        <taxon>Erysiphales</taxon>
        <taxon>Erysiphaceae</taxon>
        <taxon>Blumeria</taxon>
    </lineage>
</organism>
<dbReference type="Proteomes" id="UP000053110">
    <property type="component" value="Unassembled WGS sequence"/>
</dbReference>
<dbReference type="AlphaFoldDB" id="A0A061HRI1"/>
<dbReference type="HOGENOM" id="CLU_1294644_0_0_1"/>
<proteinExistence type="predicted"/>
<protein>
    <submittedName>
        <fullName evidence="2">Bgt-5503</fullName>
    </submittedName>
</protein>
<dbReference type="EMBL" id="KE373813">
    <property type="protein sequence ID" value="EPQ67190.1"/>
    <property type="molecule type" value="Genomic_DNA"/>
</dbReference>
<dbReference type="PANTHER" id="PTHR42085">
    <property type="entry name" value="F-BOX DOMAIN-CONTAINING PROTEIN"/>
    <property type="match status" value="1"/>
</dbReference>
<sequence>MPRTVPLDFFDLPAEIRCQIYSLLVKTSDSPILLTTQRRGFRKPSIPYNLFLTCSLIYHEVRPLYYTLNSFIITLDRINENFQYLLAPRFREGLRMIRELRVVIRRWGKKDFFIHNFIPFMEDCILNGNLRELEILFKESWVSKFKRSGGGKDAKTWKALKKLILDPSLQKVRLFSWGGFGSYHLSKNLVYMTNVRWLLDEADTKNSAGINVNSNSRNAS</sequence>
<name>A0A061HRI1_BLUGR</name>
<gene>
    <name evidence="1" type="ORF">BGT96224_5503</name>
    <name evidence="2" type="ORF">BGT96224V2_LOCUS715</name>
</gene>
<reference evidence="2" key="3">
    <citation type="submission" date="2018-07" db="EMBL/GenBank/DDBJ databases">
        <authorList>
            <person name="Quirk P.G."/>
            <person name="Krulwich T.A."/>
        </authorList>
    </citation>
    <scope>NUCLEOTIDE SEQUENCE</scope>
    <source>
        <strain evidence="2">96224</strain>
    </source>
</reference>
<evidence type="ECO:0000313" key="3">
    <source>
        <dbReference type="Proteomes" id="UP000053110"/>
    </source>
</evidence>
<reference evidence="1" key="2">
    <citation type="submission" date="2013-01" db="EMBL/GenBank/DDBJ databases">
        <title>The wheat powdery mildew genome reveals unique evolution of an obligate biotroph.</title>
        <authorList>
            <person name="Oberhaensli S."/>
            <person name="Wicker T."/>
            <person name="Keller B."/>
        </authorList>
    </citation>
    <scope>NUCLEOTIDE SEQUENCE</scope>
    <source>
        <strain evidence="1">96224</strain>
    </source>
</reference>
<dbReference type="InterPro" id="IPR038883">
    <property type="entry name" value="AN11006-like"/>
</dbReference>